<accession>A0A4C1YDL3</accession>
<protein>
    <submittedName>
        <fullName evidence="2">Uncharacterized protein</fullName>
    </submittedName>
</protein>
<evidence type="ECO:0000256" key="1">
    <source>
        <dbReference type="SAM" id="MobiDB-lite"/>
    </source>
</evidence>
<dbReference type="Proteomes" id="UP000299102">
    <property type="component" value="Unassembled WGS sequence"/>
</dbReference>
<name>A0A4C1YDL3_EUMVA</name>
<sequence>MNRRALQLLLRLFGVFYSCAFGIHSTKVLFYKNGERHSDTASSSSSSSLDLQPVAMTERDKSRYTEGSHARPLYRRQELERAVYLILARILNDTWNQSDAHWPCAEPVDGVRIWIDAENGLFDLTVPARPCGTLMTVDIRRLKFKDAVK</sequence>
<evidence type="ECO:0000313" key="3">
    <source>
        <dbReference type="Proteomes" id="UP000299102"/>
    </source>
</evidence>
<keyword evidence="3" id="KW-1185">Reference proteome</keyword>
<dbReference type="AlphaFoldDB" id="A0A4C1YDL3"/>
<reference evidence="2 3" key="1">
    <citation type="journal article" date="2019" name="Commun. Biol.">
        <title>The bagworm genome reveals a unique fibroin gene that provides high tensile strength.</title>
        <authorList>
            <person name="Kono N."/>
            <person name="Nakamura H."/>
            <person name="Ohtoshi R."/>
            <person name="Tomita M."/>
            <person name="Numata K."/>
            <person name="Arakawa K."/>
        </authorList>
    </citation>
    <scope>NUCLEOTIDE SEQUENCE [LARGE SCALE GENOMIC DNA]</scope>
</reference>
<dbReference type="EMBL" id="BGZK01001209">
    <property type="protein sequence ID" value="GBP74471.1"/>
    <property type="molecule type" value="Genomic_DNA"/>
</dbReference>
<feature type="region of interest" description="Disordered" evidence="1">
    <location>
        <begin position="38"/>
        <end position="68"/>
    </location>
</feature>
<evidence type="ECO:0000313" key="2">
    <source>
        <dbReference type="EMBL" id="GBP74471.1"/>
    </source>
</evidence>
<proteinExistence type="predicted"/>
<comment type="caution">
    <text evidence="2">The sequence shown here is derived from an EMBL/GenBank/DDBJ whole genome shotgun (WGS) entry which is preliminary data.</text>
</comment>
<feature type="compositionally biased region" description="Basic and acidic residues" evidence="1">
    <location>
        <begin position="57"/>
        <end position="68"/>
    </location>
</feature>
<organism evidence="2 3">
    <name type="scientific">Eumeta variegata</name>
    <name type="common">Bagworm moth</name>
    <name type="synonym">Eumeta japonica</name>
    <dbReference type="NCBI Taxonomy" id="151549"/>
    <lineage>
        <taxon>Eukaryota</taxon>
        <taxon>Metazoa</taxon>
        <taxon>Ecdysozoa</taxon>
        <taxon>Arthropoda</taxon>
        <taxon>Hexapoda</taxon>
        <taxon>Insecta</taxon>
        <taxon>Pterygota</taxon>
        <taxon>Neoptera</taxon>
        <taxon>Endopterygota</taxon>
        <taxon>Lepidoptera</taxon>
        <taxon>Glossata</taxon>
        <taxon>Ditrysia</taxon>
        <taxon>Tineoidea</taxon>
        <taxon>Psychidae</taxon>
        <taxon>Oiketicinae</taxon>
        <taxon>Eumeta</taxon>
    </lineage>
</organism>
<gene>
    <name evidence="2" type="ORF">EVAR_58972_1</name>
</gene>